<evidence type="ECO:0000256" key="2">
    <source>
        <dbReference type="ARBA" id="ARBA00023015"/>
    </source>
</evidence>
<proteinExistence type="predicted"/>
<dbReference type="InterPro" id="IPR036390">
    <property type="entry name" value="WH_DNA-bd_sf"/>
</dbReference>
<dbReference type="Gene3D" id="3.40.50.1360">
    <property type="match status" value="1"/>
</dbReference>
<evidence type="ECO:0000313" key="5">
    <source>
        <dbReference type="EMBL" id="PPC76479.1"/>
    </source>
</evidence>
<dbReference type="Proteomes" id="UP000238196">
    <property type="component" value="Unassembled WGS sequence"/>
</dbReference>
<dbReference type="PANTHER" id="PTHR30363:SF4">
    <property type="entry name" value="GLYCEROL-3-PHOSPHATE REGULON REPRESSOR"/>
    <property type="match status" value="1"/>
</dbReference>
<name>A0A2S5KPL7_9PROT</name>
<dbReference type="Gene3D" id="1.10.10.10">
    <property type="entry name" value="Winged helix-like DNA-binding domain superfamily/Winged helix DNA-binding domain"/>
    <property type="match status" value="1"/>
</dbReference>
<keyword evidence="1" id="KW-0678">Repressor</keyword>
<dbReference type="Pfam" id="PF00455">
    <property type="entry name" value="DeoRC"/>
    <property type="match status" value="1"/>
</dbReference>
<dbReference type="GO" id="GO:0003700">
    <property type="term" value="F:DNA-binding transcription factor activity"/>
    <property type="evidence" value="ECO:0007669"/>
    <property type="project" value="InterPro"/>
</dbReference>
<protein>
    <submittedName>
        <fullName evidence="5">DeoR/GlpR transcriptional regulator</fullName>
    </submittedName>
</protein>
<dbReference type="PRINTS" id="PR00037">
    <property type="entry name" value="HTHLACR"/>
</dbReference>
<dbReference type="EMBL" id="PRLP01000051">
    <property type="protein sequence ID" value="PPC76479.1"/>
    <property type="molecule type" value="Genomic_DNA"/>
</dbReference>
<evidence type="ECO:0000313" key="6">
    <source>
        <dbReference type="Proteomes" id="UP000238196"/>
    </source>
</evidence>
<dbReference type="SMART" id="SM01134">
    <property type="entry name" value="DeoRC"/>
    <property type="match status" value="1"/>
</dbReference>
<evidence type="ECO:0000256" key="1">
    <source>
        <dbReference type="ARBA" id="ARBA00022491"/>
    </source>
</evidence>
<dbReference type="PANTHER" id="PTHR30363">
    <property type="entry name" value="HTH-TYPE TRANSCRIPTIONAL REGULATOR SRLR-RELATED"/>
    <property type="match status" value="1"/>
</dbReference>
<evidence type="ECO:0000256" key="3">
    <source>
        <dbReference type="ARBA" id="ARBA00023163"/>
    </source>
</evidence>
<dbReference type="OrthoDB" id="9814815at2"/>
<feature type="domain" description="HTH deoR-type" evidence="4">
    <location>
        <begin position="3"/>
        <end position="59"/>
    </location>
</feature>
<dbReference type="InterPro" id="IPR050313">
    <property type="entry name" value="Carb_Metab_HTH_regulators"/>
</dbReference>
<accession>A0A2S5KPL7</accession>
<sequence length="266" mass="28748">MGLSSRQKKILDWLQQTGGTLSSGTITEAFGVSAQTIRKDLNELSDQGLVKRVHGGITLPTTNRNLSFSNRQVMNLGAKQAIAKAIVDSLPEGSSVFLGIGTTPQQIALAMVDHPGLIVVTNNLNVALTLCHNPRIETLLAGGRVRPDDQDIMGEDTTRFFRRFRINYGIFGVGGIGADGTLVDFSPEESHLSQSIIANSEKRILVADASKYLRNAPVISSHLNEVDEFFTDYLPAPLRALCETESVPVIECLPQSELASTLSTAE</sequence>
<dbReference type="InterPro" id="IPR001034">
    <property type="entry name" value="DeoR_HTH"/>
</dbReference>
<dbReference type="AlphaFoldDB" id="A0A2S5KPL7"/>
<dbReference type="Pfam" id="PF08220">
    <property type="entry name" value="HTH_DeoR"/>
    <property type="match status" value="1"/>
</dbReference>
<evidence type="ECO:0000259" key="4">
    <source>
        <dbReference type="PROSITE" id="PS51000"/>
    </source>
</evidence>
<dbReference type="SMART" id="SM00420">
    <property type="entry name" value="HTH_DEOR"/>
    <property type="match status" value="1"/>
</dbReference>
<dbReference type="PROSITE" id="PS51000">
    <property type="entry name" value="HTH_DEOR_2"/>
    <property type="match status" value="1"/>
</dbReference>
<organism evidence="5 6">
    <name type="scientific">Proteobacteria bacterium 228</name>
    <dbReference type="NCBI Taxonomy" id="2083153"/>
    <lineage>
        <taxon>Bacteria</taxon>
        <taxon>Pseudomonadati</taxon>
        <taxon>Pseudomonadota</taxon>
    </lineage>
</organism>
<keyword evidence="3" id="KW-0804">Transcription</keyword>
<dbReference type="SUPFAM" id="SSF100950">
    <property type="entry name" value="NagB/RpiA/CoA transferase-like"/>
    <property type="match status" value="1"/>
</dbReference>
<reference evidence="5 6" key="1">
    <citation type="submission" date="2018-02" db="EMBL/GenBank/DDBJ databases">
        <title>novel marine gammaproteobacteria from coastal saline agro ecosystem.</title>
        <authorList>
            <person name="Krishnan R."/>
            <person name="Ramesh Kumar N."/>
        </authorList>
    </citation>
    <scope>NUCLEOTIDE SEQUENCE [LARGE SCALE GENOMIC DNA]</scope>
    <source>
        <strain evidence="5 6">228</strain>
    </source>
</reference>
<dbReference type="InterPro" id="IPR037171">
    <property type="entry name" value="NagB/RpiA_transferase-like"/>
</dbReference>
<keyword evidence="2" id="KW-0805">Transcription regulation</keyword>
<dbReference type="SUPFAM" id="SSF46785">
    <property type="entry name" value="Winged helix' DNA-binding domain"/>
    <property type="match status" value="1"/>
</dbReference>
<comment type="caution">
    <text evidence="5">The sequence shown here is derived from an EMBL/GenBank/DDBJ whole genome shotgun (WGS) entry which is preliminary data.</text>
</comment>
<dbReference type="InterPro" id="IPR036388">
    <property type="entry name" value="WH-like_DNA-bd_sf"/>
</dbReference>
<gene>
    <name evidence="5" type="ORF">C4K68_15175</name>
</gene>
<dbReference type="InterPro" id="IPR014036">
    <property type="entry name" value="DeoR-like_C"/>
</dbReference>